<dbReference type="CDD" id="cd08577">
    <property type="entry name" value="PI-PLCc_GDPD_SF_unchar3"/>
    <property type="match status" value="1"/>
</dbReference>
<comment type="caution">
    <text evidence="3">The sequence shown here is derived from an EMBL/GenBank/DDBJ whole genome shotgun (WGS) entry which is preliminary data.</text>
</comment>
<evidence type="ECO:0000313" key="4">
    <source>
        <dbReference type="Proteomes" id="UP000452235"/>
    </source>
</evidence>
<proteinExistence type="inferred from homology"/>
<dbReference type="SUPFAM" id="SSF51695">
    <property type="entry name" value="PLC-like phosphodiesterases"/>
    <property type="match status" value="1"/>
</dbReference>
<dbReference type="InterPro" id="IPR017946">
    <property type="entry name" value="PLC-like_Pdiesterase_TIM-brl"/>
</dbReference>
<evidence type="ECO:0000256" key="2">
    <source>
        <dbReference type="ARBA" id="ARBA00014286"/>
    </source>
</evidence>
<dbReference type="EMBL" id="BLJY01000002">
    <property type="protein sequence ID" value="GFF13323.1"/>
    <property type="molecule type" value="Genomic_DNA"/>
</dbReference>
<dbReference type="PANTHER" id="PTHR31571:SF1">
    <property type="entry name" value="ALTERED INHERITANCE OF MITOCHONDRIA PROTEIN 6"/>
    <property type="match status" value="1"/>
</dbReference>
<evidence type="ECO:0000256" key="1">
    <source>
        <dbReference type="ARBA" id="ARBA00008858"/>
    </source>
</evidence>
<keyword evidence="4" id="KW-1185">Reference proteome</keyword>
<name>A0A5M3YYG7_ASPTE</name>
<dbReference type="GO" id="GO:0006629">
    <property type="term" value="P:lipid metabolic process"/>
    <property type="evidence" value="ECO:0007669"/>
    <property type="project" value="InterPro"/>
</dbReference>
<dbReference type="AlphaFoldDB" id="A0A5M3YYG7"/>
<organism evidence="3 4">
    <name type="scientific">Aspergillus terreus</name>
    <dbReference type="NCBI Taxonomy" id="33178"/>
    <lineage>
        <taxon>Eukaryota</taxon>
        <taxon>Fungi</taxon>
        <taxon>Dikarya</taxon>
        <taxon>Ascomycota</taxon>
        <taxon>Pezizomycotina</taxon>
        <taxon>Eurotiomycetes</taxon>
        <taxon>Eurotiomycetidae</taxon>
        <taxon>Eurotiales</taxon>
        <taxon>Aspergillaceae</taxon>
        <taxon>Aspergillus</taxon>
        <taxon>Aspergillus subgen. Circumdati</taxon>
    </lineage>
</organism>
<dbReference type="PANTHER" id="PTHR31571">
    <property type="entry name" value="ALTERED INHERITANCE OF MITOCHONDRIA PROTEIN 6"/>
    <property type="match status" value="1"/>
</dbReference>
<sequence length="477" mass="53652">MSYRPAVAPHLSNVSSTAHSDNYISQYRDSGEDAIDGDKIYSRFALNQSDPSLDRNAASDSLWHRCLAAISPFAFSGDKEAGDAVHLLSATESQLRPPQKRHRKLRLFRCFLYPFLGFFLMLGIVQFVAIACGIIVSFFPDEFERATDRWRRPPGDLHDDISHWPTDISRDIVPVGCHSHNDYWRKVPLFSALQAGCVGIEADVWLFHDDLYVGHTTSALTPKRTLRSMYIDPLLRILDQQNPITTFHPTLDTPRHGVFDTNPAQTLVLLIDFKTDGVATWHQVVAQLAPLRERGYLSHFNGSAIVAGPVTIVGTGNTPFNLVTANATYRDIFFDAPLELMAEREAAPHEKNATVTRSRSAENAGQGLSGIPAADIAPNSFNWTNSYYASVSFKKSIGLPWSLRLDHAQIEKIRAQIRDAHRCGLKVRYWGLPGWPRSLRNHLWSVLVREGVDILNVDDLQSAARQDWKPKVSDWWN</sequence>
<reference evidence="3 4" key="1">
    <citation type="submission" date="2020-01" db="EMBL/GenBank/DDBJ databases">
        <title>Aspergillus terreus IFO 6365 whole genome shotgun sequence.</title>
        <authorList>
            <person name="Kanamasa S."/>
            <person name="Takahashi H."/>
        </authorList>
    </citation>
    <scope>NUCLEOTIDE SEQUENCE [LARGE SCALE GENOMIC DNA]</scope>
    <source>
        <strain evidence="3 4">IFO 6365</strain>
    </source>
</reference>
<dbReference type="GO" id="GO:0008081">
    <property type="term" value="F:phosphoric diester hydrolase activity"/>
    <property type="evidence" value="ECO:0007669"/>
    <property type="project" value="InterPro"/>
</dbReference>
<dbReference type="VEuPathDB" id="FungiDB:ATEG_02338"/>
<dbReference type="OrthoDB" id="4153866at2759"/>
<dbReference type="InterPro" id="IPR051236">
    <property type="entry name" value="HAT_RTT109-like"/>
</dbReference>
<dbReference type="Proteomes" id="UP000452235">
    <property type="component" value="Unassembled WGS sequence"/>
</dbReference>
<comment type="similarity">
    <text evidence="1">Belongs to the AIM6 family.</text>
</comment>
<protein>
    <recommendedName>
        <fullName evidence="2">Altered inheritance of mitochondria protein 6</fullName>
    </recommendedName>
</protein>
<gene>
    <name evidence="3" type="ORF">ATEIFO6365_0002043400</name>
</gene>
<dbReference type="InterPro" id="IPR039559">
    <property type="entry name" value="AIM6_PI-PLC-like_dom"/>
</dbReference>
<accession>A0A5M3YYG7</accession>
<evidence type="ECO:0000313" key="3">
    <source>
        <dbReference type="EMBL" id="GFF13323.1"/>
    </source>
</evidence>